<dbReference type="GO" id="GO:0046872">
    <property type="term" value="F:metal ion binding"/>
    <property type="evidence" value="ECO:0007669"/>
    <property type="project" value="UniProtKB-KW"/>
</dbReference>
<dbReference type="SUPFAM" id="SSF52467">
    <property type="entry name" value="DHS-like NAD/FAD-binding domain"/>
    <property type="match status" value="1"/>
</dbReference>
<gene>
    <name evidence="8" type="primary">Contig18101.g19241</name>
    <name evidence="8" type="ORF">STYLEM_17627</name>
</gene>
<dbReference type="PANTHER" id="PTHR11085">
    <property type="entry name" value="NAD-DEPENDENT PROTEIN DEACYLASE SIRTUIN-5, MITOCHONDRIAL-RELATED"/>
    <property type="match status" value="1"/>
</dbReference>
<dbReference type="EMBL" id="CCKQ01016634">
    <property type="protein sequence ID" value="CDW88506.1"/>
    <property type="molecule type" value="Genomic_DNA"/>
</dbReference>
<dbReference type="AlphaFoldDB" id="A0A078B2P2"/>
<dbReference type="PROSITE" id="PS50305">
    <property type="entry name" value="SIRTUIN"/>
    <property type="match status" value="1"/>
</dbReference>
<dbReference type="Proteomes" id="UP000039865">
    <property type="component" value="Unassembled WGS sequence"/>
</dbReference>
<dbReference type="OrthoDB" id="424012at2759"/>
<feature type="binding site" evidence="6">
    <location>
        <position position="264"/>
    </location>
    <ligand>
        <name>Zn(2+)</name>
        <dbReference type="ChEBI" id="CHEBI:29105"/>
    </ligand>
</feature>
<feature type="active site" description="Proton acceptor" evidence="6">
    <location>
        <position position="253"/>
    </location>
</feature>
<evidence type="ECO:0000256" key="6">
    <source>
        <dbReference type="PROSITE-ProRule" id="PRU00236"/>
    </source>
</evidence>
<dbReference type="InterPro" id="IPR029035">
    <property type="entry name" value="DHS-like_NAD/FAD-binding_dom"/>
</dbReference>
<evidence type="ECO:0000256" key="4">
    <source>
        <dbReference type="ARBA" id="ARBA00022833"/>
    </source>
</evidence>
<dbReference type="PANTHER" id="PTHR11085:SF6">
    <property type="entry name" value="NAD-DEPENDENT PROTEIN DEACETYLASE SIRTUIN-2"/>
    <property type="match status" value="1"/>
</dbReference>
<evidence type="ECO:0000259" key="7">
    <source>
        <dbReference type="PROSITE" id="PS50305"/>
    </source>
</evidence>
<accession>A0A078B2P2</accession>
<dbReference type="InterPro" id="IPR050134">
    <property type="entry name" value="NAD-dep_sirtuin_deacylases"/>
</dbReference>
<dbReference type="InterPro" id="IPR026590">
    <property type="entry name" value="Ssirtuin_cat_dom"/>
</dbReference>
<dbReference type="GO" id="GO:0070403">
    <property type="term" value="F:NAD+ binding"/>
    <property type="evidence" value="ECO:0007669"/>
    <property type="project" value="InterPro"/>
</dbReference>
<dbReference type="Gene3D" id="3.30.40.10">
    <property type="entry name" value="Zinc/RING finger domain, C3HC4 (zinc finger)"/>
    <property type="match status" value="1"/>
</dbReference>
<dbReference type="InterPro" id="IPR013083">
    <property type="entry name" value="Znf_RING/FYVE/PHD"/>
</dbReference>
<keyword evidence="4 6" id="KW-0862">Zinc</keyword>
<dbReference type="Gene3D" id="3.40.50.1220">
    <property type="entry name" value="TPP-binding domain"/>
    <property type="match status" value="1"/>
</dbReference>
<feature type="domain" description="Deacetylase sirtuin-type" evidence="7">
    <location>
        <begin position="122"/>
        <end position="389"/>
    </location>
</feature>
<dbReference type="Gene3D" id="3.30.1600.10">
    <property type="entry name" value="SIR2/SIRT2 'Small Domain"/>
    <property type="match status" value="1"/>
</dbReference>
<keyword evidence="2" id="KW-0808">Transferase</keyword>
<feature type="binding site" evidence="6">
    <location>
        <position position="290"/>
    </location>
    <ligand>
        <name>Zn(2+)</name>
        <dbReference type="ChEBI" id="CHEBI:29105"/>
    </ligand>
</feature>
<feature type="binding site" evidence="6">
    <location>
        <position position="285"/>
    </location>
    <ligand>
        <name>Zn(2+)</name>
        <dbReference type="ChEBI" id="CHEBI:29105"/>
    </ligand>
</feature>
<evidence type="ECO:0000256" key="1">
    <source>
        <dbReference type="ARBA" id="ARBA00001947"/>
    </source>
</evidence>
<evidence type="ECO:0000313" key="9">
    <source>
        <dbReference type="Proteomes" id="UP000039865"/>
    </source>
</evidence>
<evidence type="ECO:0000256" key="2">
    <source>
        <dbReference type="ARBA" id="ARBA00022679"/>
    </source>
</evidence>
<keyword evidence="5" id="KW-0520">NAD</keyword>
<evidence type="ECO:0000313" key="8">
    <source>
        <dbReference type="EMBL" id="CDW88506.1"/>
    </source>
</evidence>
<evidence type="ECO:0000256" key="5">
    <source>
        <dbReference type="ARBA" id="ARBA00023027"/>
    </source>
</evidence>
<keyword evidence="3 6" id="KW-0479">Metal-binding</keyword>
<dbReference type="Pfam" id="PF02146">
    <property type="entry name" value="SIR2"/>
    <property type="match status" value="1"/>
</dbReference>
<keyword evidence="9" id="KW-1185">Reference proteome</keyword>
<dbReference type="FunCoup" id="A0A078B2P2">
    <property type="interactions" value="109"/>
</dbReference>
<proteinExistence type="predicted"/>
<dbReference type="InterPro" id="IPR003000">
    <property type="entry name" value="Sirtuin"/>
</dbReference>
<dbReference type="InterPro" id="IPR026591">
    <property type="entry name" value="Sirtuin_cat_small_dom_sf"/>
</dbReference>
<evidence type="ECO:0000256" key="3">
    <source>
        <dbReference type="ARBA" id="ARBA00022723"/>
    </source>
</evidence>
<name>A0A078B2P2_STYLE</name>
<dbReference type="GO" id="GO:0005634">
    <property type="term" value="C:nucleus"/>
    <property type="evidence" value="ECO:0007669"/>
    <property type="project" value="TreeGrafter"/>
</dbReference>
<protein>
    <submittedName>
        <fullName evidence="8">Nad-dependent deacetylase sirtuin-2</fullName>
    </submittedName>
</protein>
<organism evidence="8 9">
    <name type="scientific">Stylonychia lemnae</name>
    <name type="common">Ciliate</name>
    <dbReference type="NCBI Taxonomy" id="5949"/>
    <lineage>
        <taxon>Eukaryota</taxon>
        <taxon>Sar</taxon>
        <taxon>Alveolata</taxon>
        <taxon>Ciliophora</taxon>
        <taxon>Intramacronucleata</taxon>
        <taxon>Spirotrichea</taxon>
        <taxon>Stichotrichia</taxon>
        <taxon>Sporadotrichida</taxon>
        <taxon>Oxytrichidae</taxon>
        <taxon>Stylonychinae</taxon>
        <taxon>Stylonychia</taxon>
    </lineage>
</organism>
<reference evidence="8 9" key="1">
    <citation type="submission" date="2014-06" db="EMBL/GenBank/DDBJ databases">
        <authorList>
            <person name="Swart Estienne"/>
        </authorList>
    </citation>
    <scope>NUCLEOTIDE SEQUENCE [LARGE SCALE GENOMIC DNA]</scope>
    <source>
        <strain evidence="8 9">130c</strain>
    </source>
</reference>
<feature type="binding site" evidence="6">
    <location>
        <position position="261"/>
    </location>
    <ligand>
        <name>Zn(2+)</name>
        <dbReference type="ChEBI" id="CHEBI:29105"/>
    </ligand>
</feature>
<sequence>MGGKNCTHISEDSVDISENANNISISQAINHRRKLHKCENGLSYCKYICLICMTLECDMKTLKSNHKMEHSIFLNIEKEKLYCVSCNDDIKGLEKDQNFGKMLEILIEKTKIFKEDDIVKRRVITKFSYRDLIDGLTKKQFKKIVIMTGAGISVSAGIPDFRSPGSGVYANLAKYNLPFPEAIFTLPYFIENPEAFYTFCQEFDLDIYKPTPTHLFITLLDQMGVLLMNYTQNIDNLEEKAGLDVKNKLLQAHGSASGAKCAICKMDMDEQKLKEQIKVAEVYRCLNQNCKGPVKPNIVLFGEAMPSDFFKKSQMISSCDLLLIMGTALAVSPFNSLVSSAPKNTPKVLINRENLAQYGFDFLKDDDKLFLEGNCDDIIQKIVKDCEWEVEFANLNKL</sequence>
<dbReference type="GO" id="GO:0017136">
    <property type="term" value="F:histone deacetylase activity, NAD-dependent"/>
    <property type="evidence" value="ECO:0007669"/>
    <property type="project" value="TreeGrafter"/>
</dbReference>
<dbReference type="InParanoid" id="A0A078B2P2"/>
<comment type="cofactor">
    <cofactor evidence="1">
        <name>Zn(2+)</name>
        <dbReference type="ChEBI" id="CHEBI:29105"/>
    </cofactor>
</comment>